<dbReference type="AlphaFoldDB" id="A0A8X8CK21"/>
<organism evidence="2 3">
    <name type="scientific">Populus tomentosa</name>
    <name type="common">Chinese white poplar</name>
    <dbReference type="NCBI Taxonomy" id="118781"/>
    <lineage>
        <taxon>Eukaryota</taxon>
        <taxon>Viridiplantae</taxon>
        <taxon>Streptophyta</taxon>
        <taxon>Embryophyta</taxon>
        <taxon>Tracheophyta</taxon>
        <taxon>Spermatophyta</taxon>
        <taxon>Magnoliopsida</taxon>
        <taxon>eudicotyledons</taxon>
        <taxon>Gunneridae</taxon>
        <taxon>Pentapetalae</taxon>
        <taxon>rosids</taxon>
        <taxon>fabids</taxon>
        <taxon>Malpighiales</taxon>
        <taxon>Salicaceae</taxon>
        <taxon>Saliceae</taxon>
        <taxon>Populus</taxon>
    </lineage>
</organism>
<name>A0A8X8CK21_POPTO</name>
<dbReference type="Proteomes" id="UP000886885">
    <property type="component" value="Chromosome 11A"/>
</dbReference>
<gene>
    <name evidence="2" type="ORF">POTOM_040185</name>
</gene>
<feature type="domain" description="DHHA2" evidence="1">
    <location>
        <begin position="486"/>
        <end position="622"/>
    </location>
</feature>
<reference evidence="2" key="1">
    <citation type="journal article" date="2020" name="bioRxiv">
        <title>Hybrid origin of Populus tomentosa Carr. identified through genome sequencing and phylogenomic analysis.</title>
        <authorList>
            <person name="An X."/>
            <person name="Gao K."/>
            <person name="Chen Z."/>
            <person name="Li J."/>
            <person name="Yang X."/>
            <person name="Yang X."/>
            <person name="Zhou J."/>
            <person name="Guo T."/>
            <person name="Zhao T."/>
            <person name="Huang S."/>
            <person name="Miao D."/>
            <person name="Khan W.U."/>
            <person name="Rao P."/>
            <person name="Ye M."/>
            <person name="Lei B."/>
            <person name="Liao W."/>
            <person name="Wang J."/>
            <person name="Ji L."/>
            <person name="Li Y."/>
            <person name="Guo B."/>
            <person name="Mustafa N.S."/>
            <person name="Li S."/>
            <person name="Yun Q."/>
            <person name="Keller S.R."/>
            <person name="Mao J."/>
            <person name="Zhang R."/>
            <person name="Strauss S.H."/>
        </authorList>
    </citation>
    <scope>NUCLEOTIDE SEQUENCE</scope>
    <source>
        <strain evidence="2">GM15</strain>
        <tissue evidence="2">Leaf</tissue>
    </source>
</reference>
<keyword evidence="3" id="KW-1185">Reference proteome</keyword>
<proteinExistence type="predicted"/>
<dbReference type="PANTHER" id="PTHR12112:SF52">
    <property type="entry name" value="DHHA2 DOMAIN-CONTAINING PROTEIN"/>
    <property type="match status" value="1"/>
</dbReference>
<dbReference type="EMBL" id="JAAWWB010000021">
    <property type="protein sequence ID" value="KAG6756742.1"/>
    <property type="molecule type" value="Genomic_DNA"/>
</dbReference>
<dbReference type="GO" id="GO:0005737">
    <property type="term" value="C:cytoplasm"/>
    <property type="evidence" value="ECO:0007669"/>
    <property type="project" value="InterPro"/>
</dbReference>
<evidence type="ECO:0000313" key="2">
    <source>
        <dbReference type="EMBL" id="KAG6756742.1"/>
    </source>
</evidence>
<evidence type="ECO:0000313" key="3">
    <source>
        <dbReference type="Proteomes" id="UP000886885"/>
    </source>
</evidence>
<comment type="caution">
    <text evidence="2">The sequence shown here is derived from an EMBL/GenBank/DDBJ whole genome shotgun (WGS) entry which is preliminary data.</text>
</comment>
<dbReference type="GO" id="GO:0004309">
    <property type="term" value="F:exopolyphosphatase activity"/>
    <property type="evidence" value="ECO:0007669"/>
    <property type="project" value="TreeGrafter"/>
</dbReference>
<sequence>MYVTHLAAYRHLKQEEDFGFAVLDIARTAVMAMLTKITTVLSSLHCHHHQHETSQSKASEVTTLAASPSRSDIGDLRGIRFSDIPGKFKDLPVKDSVSDILEPFEQTTFGTLSKVPRSTSFESQSSQSDMSFDLDGSNHLVKQSSHGTFETTEEHQVVPFLPRLMIEKSFVLNKRKSNLSNIPLPQSAATFYNGFSPQFEILESCESTMRLHLYLKAGKDDVSAGVPGKFLHAVIGYDVSDVGSIASTIMYALYLNETIKSDQFCTVPIINMKRTDLSSHAELKWLLDSCHIDVPSLHFVDEIDLSYFDLFGCLKLVLVNGHKLPTRQEALKEAVVEVFNCRKGESVYPWVETVTVDQVICCISETPTAFVVEMTAERRAYSKLTCIIMYHEHFVSFLVYFQAIASAQDCSCCSLIAEKLFLTSPELLAGQRFSELLLAGILMDTGNLTSPHCTTKDKYMATLLLNGAGRFRSNGLYQIMRYKMYNICDLKVVDILRKDFKKWTRGGKPDPTGSRSMVSNIGMSSIGISPEQFLAHERSSKEEIKYFQQSEKLRLLMIVSGYYDAEKNFKEILVSAESVELMTNLLSFFSSNASHLPLKAMHRPSLRDDMQTFEIDKVTSRKTIERLLEEFGGASKG</sequence>
<dbReference type="OrthoDB" id="374045at2759"/>
<dbReference type="PANTHER" id="PTHR12112">
    <property type="entry name" value="BNIP - RELATED"/>
    <property type="match status" value="1"/>
</dbReference>
<protein>
    <recommendedName>
        <fullName evidence="1">DHHA2 domain-containing protein</fullName>
    </recommendedName>
</protein>
<dbReference type="Pfam" id="PF02833">
    <property type="entry name" value="DHHA2"/>
    <property type="match status" value="1"/>
</dbReference>
<dbReference type="InterPro" id="IPR004097">
    <property type="entry name" value="DHHA2"/>
</dbReference>
<evidence type="ECO:0000259" key="1">
    <source>
        <dbReference type="Pfam" id="PF02833"/>
    </source>
</evidence>
<accession>A0A8X8CK21</accession>